<feature type="compositionally biased region" description="Low complexity" evidence="1">
    <location>
        <begin position="108"/>
        <end position="123"/>
    </location>
</feature>
<feature type="region of interest" description="Disordered" evidence="1">
    <location>
        <begin position="168"/>
        <end position="252"/>
    </location>
</feature>
<feature type="compositionally biased region" description="Gly residues" evidence="1">
    <location>
        <begin position="311"/>
        <end position="324"/>
    </location>
</feature>
<dbReference type="Proteomes" id="UP000661025">
    <property type="component" value="Unassembled WGS sequence"/>
</dbReference>
<dbReference type="EMBL" id="JACYXT010000002">
    <property type="protein sequence ID" value="MBD9723022.1"/>
    <property type="molecule type" value="Genomic_DNA"/>
</dbReference>
<organism evidence="3 4">
    <name type="scientific">Streptomyces caniscabiei</name>
    <dbReference type="NCBI Taxonomy" id="2746961"/>
    <lineage>
        <taxon>Bacteria</taxon>
        <taxon>Bacillati</taxon>
        <taxon>Actinomycetota</taxon>
        <taxon>Actinomycetes</taxon>
        <taxon>Kitasatosporales</taxon>
        <taxon>Streptomycetaceae</taxon>
        <taxon>Streptomyces</taxon>
    </lineage>
</organism>
<dbReference type="RefSeq" id="WP_192359972.1">
    <property type="nucleotide sequence ID" value="NZ_CP119182.1"/>
</dbReference>
<reference evidence="3" key="1">
    <citation type="submission" date="2020-09" db="EMBL/GenBank/DDBJ databases">
        <title>Streptomyces canutascabiei sp. nov., which causes potato common scab and is distributed across the world.</title>
        <authorList>
            <person name="Nguyen H.P."/>
            <person name="Weisberg A.J."/>
            <person name="Chang J.H."/>
            <person name="Clarke C.R."/>
        </authorList>
    </citation>
    <scope>NUCLEOTIDE SEQUENCE</scope>
    <source>
        <strain evidence="3">ID-01-6.2a</strain>
    </source>
</reference>
<keyword evidence="2" id="KW-0472">Membrane</keyword>
<feature type="compositionally biased region" description="Low complexity" evidence="1">
    <location>
        <begin position="183"/>
        <end position="193"/>
    </location>
</feature>
<keyword evidence="2" id="KW-0812">Transmembrane</keyword>
<sequence length="435" mass="43298">MADEQYRWLNRDAAERLLRGEPLEAVDADTRDRAARLAEALGALTAEVAPESSGSAELPGEEAALAAFRSARTARTPGSVPAAAAPSAFSPDGGRAAETGRGSRTHTAAAPAADAGLVHLGRPGRPGAGSDGRRARRGRPVRFGLVAAVAAGMLGGVTVAVGGGALTAFHDDRPEPSPTVSTGGSPDRPLLSPSPDPQDGDGRRRAWGDMRPEETPDGSARGDDPSGEGTGGTDEEGRTGDGGKNDTPAQEWWNKVLSACRDVRDGKELGADRRRDLEDAAGGKGKGQLKRYCEGVLAGGSDNPGTKKRPGGGTGAGRGSGAGAGASDSGDAGGSAGGGDGKQRSGGDSDEDDDSHPGKGHHGNGTGGGVGADKNRPGHGKGPGKGGQRHGKGHGTKGNQGGKGNEAGKGNGGNGHRSQLAAAPRIDLAARITPS</sequence>
<keyword evidence="2" id="KW-1133">Transmembrane helix</keyword>
<comment type="caution">
    <text evidence="3">The sequence shown here is derived from an EMBL/GenBank/DDBJ whole genome shotgun (WGS) entry which is preliminary data.</text>
</comment>
<feature type="compositionally biased region" description="Basic and acidic residues" evidence="1">
    <location>
        <begin position="265"/>
        <end position="278"/>
    </location>
</feature>
<evidence type="ECO:0000313" key="4">
    <source>
        <dbReference type="Proteomes" id="UP000661025"/>
    </source>
</evidence>
<dbReference type="GeneID" id="79931091"/>
<feature type="region of interest" description="Disordered" evidence="1">
    <location>
        <begin position="265"/>
        <end position="435"/>
    </location>
</feature>
<evidence type="ECO:0000256" key="1">
    <source>
        <dbReference type="SAM" id="MobiDB-lite"/>
    </source>
</evidence>
<feature type="compositionally biased region" description="Basic and acidic residues" evidence="1">
    <location>
        <begin position="200"/>
        <end position="224"/>
    </location>
</feature>
<proteinExistence type="predicted"/>
<feature type="compositionally biased region" description="Basic and acidic residues" evidence="1">
    <location>
        <begin position="235"/>
        <end position="244"/>
    </location>
</feature>
<feature type="compositionally biased region" description="Low complexity" evidence="1">
    <location>
        <begin position="69"/>
        <end position="94"/>
    </location>
</feature>
<feature type="region of interest" description="Disordered" evidence="1">
    <location>
        <begin position="69"/>
        <end position="136"/>
    </location>
</feature>
<name>A0A927L0A3_9ACTN</name>
<gene>
    <name evidence="3" type="ORF">IHE70_07130</name>
</gene>
<feature type="compositionally biased region" description="Gly residues" evidence="1">
    <location>
        <begin position="331"/>
        <end position="340"/>
    </location>
</feature>
<feature type="compositionally biased region" description="Gly residues" evidence="1">
    <location>
        <begin position="396"/>
        <end position="415"/>
    </location>
</feature>
<evidence type="ECO:0000256" key="2">
    <source>
        <dbReference type="SAM" id="Phobius"/>
    </source>
</evidence>
<feature type="transmembrane region" description="Helical" evidence="2">
    <location>
        <begin position="143"/>
        <end position="169"/>
    </location>
</feature>
<protein>
    <submittedName>
        <fullName evidence="3">Uncharacterized protein</fullName>
    </submittedName>
</protein>
<dbReference type="AlphaFoldDB" id="A0A927L0A3"/>
<evidence type="ECO:0000313" key="3">
    <source>
        <dbReference type="EMBL" id="MBD9723022.1"/>
    </source>
</evidence>
<accession>A0A927L0A3</accession>